<proteinExistence type="predicted"/>
<reference evidence="1" key="1">
    <citation type="submission" date="2024-09" db="EMBL/GenBank/DDBJ databases">
        <title>Draft Genome Sequences of Neofusicoccum parvum.</title>
        <authorList>
            <person name="Ashida A."/>
            <person name="Camagna M."/>
            <person name="Tanaka A."/>
            <person name="Takemoto D."/>
        </authorList>
    </citation>
    <scope>NUCLEOTIDE SEQUENCE</scope>
    <source>
        <strain evidence="1">PPO83</strain>
    </source>
</reference>
<dbReference type="Proteomes" id="UP001165186">
    <property type="component" value="Unassembled WGS sequence"/>
</dbReference>
<protein>
    <submittedName>
        <fullName evidence="1">Uncharacterized protein LTHEOB_1867</fullName>
    </submittedName>
</protein>
<evidence type="ECO:0000313" key="1">
    <source>
        <dbReference type="EMBL" id="GME34514.1"/>
    </source>
</evidence>
<name>A0ACB5SCE7_9PEZI</name>
<evidence type="ECO:0000313" key="2">
    <source>
        <dbReference type="Proteomes" id="UP001165186"/>
    </source>
</evidence>
<accession>A0ACB5SCE7</accession>
<dbReference type="EMBL" id="BSXG01000068">
    <property type="protein sequence ID" value="GME34514.1"/>
    <property type="molecule type" value="Genomic_DNA"/>
</dbReference>
<gene>
    <name evidence="1" type="primary">g9210</name>
    <name evidence="1" type="ORF">NpPPO83_00009210</name>
</gene>
<keyword evidence="2" id="KW-1185">Reference proteome</keyword>
<comment type="caution">
    <text evidence="1">The sequence shown here is derived from an EMBL/GenBank/DDBJ whole genome shotgun (WGS) entry which is preliminary data.</text>
</comment>
<organism evidence="1 2">
    <name type="scientific">Neofusicoccum parvum</name>
    <dbReference type="NCBI Taxonomy" id="310453"/>
    <lineage>
        <taxon>Eukaryota</taxon>
        <taxon>Fungi</taxon>
        <taxon>Dikarya</taxon>
        <taxon>Ascomycota</taxon>
        <taxon>Pezizomycotina</taxon>
        <taxon>Dothideomycetes</taxon>
        <taxon>Dothideomycetes incertae sedis</taxon>
        <taxon>Botryosphaeriales</taxon>
        <taxon>Botryosphaeriaceae</taxon>
        <taxon>Neofusicoccum</taxon>
    </lineage>
</organism>
<sequence>MADTTHLAATQEPNDRPRPPPNRRRDKPQLSCTLCRRRKLKCDRNQPCGTCSNRGLSYSCTYVSSTPSAISRVNQSRRYPQPSPGMQDRINQLEGLVVTLMNSVNVKPSPTPALPTTLNAQDTELSDSFGRISLENDETRYVSGDHWIAILDGIAELKDHFEDNNARPGSSHFPESSQDESDGPRLLFGCNSHATKESILSLIPSRPVADRLVSKYFNAMDIASSMIHGPTFLKDYEKFWLNPSETPLMWLGLLYALMALGTHIQQRESSPLQVLSDHQKVLDAYKEKVVQCLILGKYTKVVPHTIETLLLYFSLEHLPAADTRVDNWVLAGIIVRVAMRQGYHRDPSHTPQIKPFHAEMRRRHWATIVQLDLMSSTQVGLPRMVNESVCDTAEPRNLLDNDFDEDIIDLPPPRPDTDMTPMLYLNTRNKLLSVYGMITDLTTSTWPSSYRDVMQLDRTLHNTRATIPAGLQLRPLSRSITDDGQTIIRRIHLDMTFNRARCILHRKYLTAARKNAKYGYSRTSCMEAAVQILKHQEVLHREVQPGGRLSQEIWMLTSVLNHDFLLAITILCLDLNCDMELAATSQLVETAVEQERRDKVIYALQQSYKIWVQTANSSHEARKAAEVLRIVLDKAKRAFVSSPADGMDDSSEEVTPPMNDFSHADASFSLQSNVAWDYETPMDPFAQALNLFDEASPQENLGDFSGIAQSAGEFDWDSWDAHFRSQNPADLSTLDSRLSLLDEQMMQPDMDG</sequence>